<evidence type="ECO:0000259" key="1">
    <source>
        <dbReference type="PROSITE" id="PS50801"/>
    </source>
</evidence>
<dbReference type="CDD" id="cd07041">
    <property type="entry name" value="STAS_RsbR_RsbS_like"/>
    <property type="match status" value="1"/>
</dbReference>
<dbReference type="SUPFAM" id="SSF52091">
    <property type="entry name" value="SpoIIaa-like"/>
    <property type="match status" value="1"/>
</dbReference>
<dbReference type="InterPro" id="IPR051932">
    <property type="entry name" value="Bact_StressResp_Reg"/>
</dbReference>
<dbReference type="InterPro" id="IPR036513">
    <property type="entry name" value="STAS_dom_sf"/>
</dbReference>
<reference evidence="2 3" key="1">
    <citation type="submission" date="2016-10" db="EMBL/GenBank/DDBJ databases">
        <authorList>
            <person name="de Groot N.N."/>
        </authorList>
    </citation>
    <scope>NUCLEOTIDE SEQUENCE [LARGE SCALE GENOMIC DNA]</scope>
    <source>
        <strain evidence="2 3">B7-7</strain>
    </source>
</reference>
<dbReference type="Proteomes" id="UP000199496">
    <property type="component" value="Unassembled WGS sequence"/>
</dbReference>
<proteinExistence type="predicted"/>
<dbReference type="InterPro" id="IPR002645">
    <property type="entry name" value="STAS_dom"/>
</dbReference>
<dbReference type="PANTHER" id="PTHR33745:SF1">
    <property type="entry name" value="RSBT ANTAGONIST PROTEIN RSBS"/>
    <property type="match status" value="1"/>
</dbReference>
<gene>
    <name evidence="2" type="ORF">SAMN05421693_10645</name>
</gene>
<protein>
    <submittedName>
        <fullName evidence="2">RsbT antagonist protein RsbS</fullName>
    </submittedName>
</protein>
<evidence type="ECO:0000313" key="2">
    <source>
        <dbReference type="EMBL" id="SEP79273.1"/>
    </source>
</evidence>
<name>A0A1H9ASA0_9GAMM</name>
<dbReference type="Gene3D" id="3.30.750.24">
    <property type="entry name" value="STAS domain"/>
    <property type="match status" value="1"/>
</dbReference>
<dbReference type="PANTHER" id="PTHR33745">
    <property type="entry name" value="RSBT ANTAGONIST PROTEIN RSBS-RELATED"/>
    <property type="match status" value="1"/>
</dbReference>
<dbReference type="Pfam" id="PF01740">
    <property type="entry name" value="STAS"/>
    <property type="match status" value="1"/>
</dbReference>
<evidence type="ECO:0000313" key="3">
    <source>
        <dbReference type="Proteomes" id="UP000199496"/>
    </source>
</evidence>
<accession>A0A1H9ASA0</accession>
<dbReference type="AlphaFoldDB" id="A0A1H9ASA0"/>
<dbReference type="STRING" id="867345.SAMN05421693_10645"/>
<organism evidence="2 3">
    <name type="scientific">Ectothiorhodospira magna</name>
    <dbReference type="NCBI Taxonomy" id="867345"/>
    <lineage>
        <taxon>Bacteria</taxon>
        <taxon>Pseudomonadati</taxon>
        <taxon>Pseudomonadota</taxon>
        <taxon>Gammaproteobacteria</taxon>
        <taxon>Chromatiales</taxon>
        <taxon>Ectothiorhodospiraceae</taxon>
        <taxon>Ectothiorhodospira</taxon>
    </lineage>
</organism>
<dbReference type="PROSITE" id="PS50801">
    <property type="entry name" value="STAS"/>
    <property type="match status" value="1"/>
</dbReference>
<dbReference type="EMBL" id="FOFO01000006">
    <property type="protein sequence ID" value="SEP79273.1"/>
    <property type="molecule type" value="Genomic_DNA"/>
</dbReference>
<sequence>MKKIPILRLNRILLVSIQEDLTDNEAMQFQSDLVNKVAEIEALGVAVDITALDVVDSYMARVINDTASMVRLLGAEVMICGIQPFVAITLIEMGRDLIGADCAFNLDQGLDMLKTRIAGRGDIRFTDDGDD</sequence>
<dbReference type="RefSeq" id="WP_090204398.1">
    <property type="nucleotide sequence ID" value="NZ_FOFO01000006.1"/>
</dbReference>
<keyword evidence="3" id="KW-1185">Reference proteome</keyword>
<feature type="domain" description="STAS" evidence="1">
    <location>
        <begin position="2"/>
        <end position="94"/>
    </location>
</feature>
<dbReference type="OrthoDB" id="9797171at2"/>